<evidence type="ECO:0000256" key="7">
    <source>
        <dbReference type="ARBA" id="ARBA00022840"/>
    </source>
</evidence>
<evidence type="ECO:0000256" key="6">
    <source>
        <dbReference type="ARBA" id="ARBA00022763"/>
    </source>
</evidence>
<proteinExistence type="inferred from homology"/>
<feature type="compositionally biased region" description="Low complexity" evidence="13">
    <location>
        <begin position="1869"/>
        <end position="1880"/>
    </location>
</feature>
<evidence type="ECO:0000256" key="1">
    <source>
        <dbReference type="ARBA" id="ARBA00004123"/>
    </source>
</evidence>
<evidence type="ECO:0000256" key="13">
    <source>
        <dbReference type="SAM" id="MobiDB-lite"/>
    </source>
</evidence>
<keyword evidence="10" id="KW-0234">DNA repair</keyword>
<feature type="compositionally biased region" description="Basic and acidic residues" evidence="13">
    <location>
        <begin position="1839"/>
        <end position="1863"/>
    </location>
</feature>
<keyword evidence="6" id="KW-0227">DNA damage</keyword>
<dbReference type="GO" id="GO:0003697">
    <property type="term" value="F:single-stranded DNA binding"/>
    <property type="evidence" value="ECO:0007669"/>
    <property type="project" value="TreeGrafter"/>
</dbReference>
<organism evidence="15 16">
    <name type="scientific">Folsomia candida</name>
    <name type="common">Springtail</name>
    <dbReference type="NCBI Taxonomy" id="158441"/>
    <lineage>
        <taxon>Eukaryota</taxon>
        <taxon>Metazoa</taxon>
        <taxon>Ecdysozoa</taxon>
        <taxon>Arthropoda</taxon>
        <taxon>Hexapoda</taxon>
        <taxon>Collembola</taxon>
        <taxon>Entomobryomorpha</taxon>
        <taxon>Isotomoidea</taxon>
        <taxon>Isotomidae</taxon>
        <taxon>Proisotominae</taxon>
        <taxon>Folsomia</taxon>
    </lineage>
</organism>
<comment type="caution">
    <text evidence="15">The sequence shown here is derived from an EMBL/GenBank/DDBJ whole genome shotgun (WGS) entry which is preliminary data.</text>
</comment>
<feature type="coiled-coil region" evidence="12">
    <location>
        <begin position="1033"/>
        <end position="1083"/>
    </location>
</feature>
<feature type="region of interest" description="Disordered" evidence="13">
    <location>
        <begin position="1392"/>
        <end position="1426"/>
    </location>
</feature>
<feature type="compositionally biased region" description="Basic residues" evidence="13">
    <location>
        <begin position="22"/>
        <end position="31"/>
    </location>
</feature>
<feature type="region of interest" description="Disordered" evidence="13">
    <location>
        <begin position="913"/>
        <end position="941"/>
    </location>
</feature>
<dbReference type="GO" id="GO:0003684">
    <property type="term" value="F:damaged DNA binding"/>
    <property type="evidence" value="ECO:0007669"/>
    <property type="project" value="TreeGrafter"/>
</dbReference>
<feature type="region of interest" description="Disordered" evidence="13">
    <location>
        <begin position="1835"/>
        <end position="1907"/>
    </location>
</feature>
<evidence type="ECO:0000256" key="12">
    <source>
        <dbReference type="SAM" id="Coils"/>
    </source>
</evidence>
<feature type="region of interest" description="Disordered" evidence="13">
    <location>
        <begin position="83"/>
        <end position="226"/>
    </location>
</feature>
<dbReference type="SUPFAM" id="SSF101447">
    <property type="entry name" value="Formin homology 2 domain (FH2 domain)"/>
    <property type="match status" value="1"/>
</dbReference>
<dbReference type="PROSITE" id="PS51444">
    <property type="entry name" value="FH2"/>
    <property type="match status" value="1"/>
</dbReference>
<feature type="coiled-coil region" evidence="12">
    <location>
        <begin position="417"/>
        <end position="539"/>
    </location>
</feature>
<feature type="compositionally biased region" description="Acidic residues" evidence="13">
    <location>
        <begin position="165"/>
        <end position="179"/>
    </location>
</feature>
<dbReference type="SUPFAM" id="SSF52540">
    <property type="entry name" value="P-loop containing nucleoside triphosphate hydrolases"/>
    <property type="match status" value="1"/>
</dbReference>
<feature type="coiled-coil region" evidence="12">
    <location>
        <begin position="2490"/>
        <end position="2550"/>
    </location>
</feature>
<dbReference type="Pfam" id="PF02463">
    <property type="entry name" value="SMC_N"/>
    <property type="match status" value="1"/>
</dbReference>
<keyword evidence="7" id="KW-0067">ATP-binding</keyword>
<feature type="region of interest" description="Disordered" evidence="13">
    <location>
        <begin position="1"/>
        <end position="65"/>
    </location>
</feature>
<dbReference type="Proteomes" id="UP000198287">
    <property type="component" value="Unassembled WGS sequence"/>
</dbReference>
<evidence type="ECO:0000256" key="9">
    <source>
        <dbReference type="ARBA" id="ARBA00023172"/>
    </source>
</evidence>
<dbReference type="Pfam" id="PF02181">
    <property type="entry name" value="FH2"/>
    <property type="match status" value="1"/>
</dbReference>
<dbReference type="Gene3D" id="3.40.50.300">
    <property type="entry name" value="P-loop containing nucleotide triphosphate hydrolases"/>
    <property type="match status" value="2"/>
</dbReference>
<evidence type="ECO:0000256" key="5">
    <source>
        <dbReference type="ARBA" id="ARBA00022741"/>
    </source>
</evidence>
<evidence type="ECO:0000256" key="8">
    <source>
        <dbReference type="ARBA" id="ARBA00023054"/>
    </source>
</evidence>
<reference evidence="15 16" key="1">
    <citation type="submission" date="2015-12" db="EMBL/GenBank/DDBJ databases">
        <title>The genome of Folsomia candida.</title>
        <authorList>
            <person name="Faddeeva A."/>
            <person name="Derks M.F."/>
            <person name="Anvar Y."/>
            <person name="Smit S."/>
            <person name="Van Straalen N."/>
            <person name="Roelofs D."/>
        </authorList>
    </citation>
    <scope>NUCLEOTIDE SEQUENCE [LARGE SCALE GENOMIC DNA]</scope>
    <source>
        <strain evidence="15 16">VU population</strain>
        <tissue evidence="15">Whole body</tissue>
    </source>
</reference>
<feature type="compositionally biased region" description="Low complexity" evidence="13">
    <location>
        <begin position="1350"/>
        <end position="1370"/>
    </location>
</feature>
<keyword evidence="9" id="KW-0233">DNA recombination</keyword>
<dbReference type="SMART" id="SM00498">
    <property type="entry name" value="FH2"/>
    <property type="match status" value="1"/>
</dbReference>
<dbReference type="STRING" id="158441.A0A226EF02"/>
<feature type="region of interest" description="Disordered" evidence="13">
    <location>
        <begin position="2050"/>
        <end position="2080"/>
    </location>
</feature>
<protein>
    <submittedName>
        <fullName evidence="15">Structural maintenance of chromosomes protein 6</fullName>
    </submittedName>
</protein>
<dbReference type="InterPro" id="IPR003395">
    <property type="entry name" value="RecF/RecN/SMC_N"/>
</dbReference>
<feature type="compositionally biased region" description="Low complexity" evidence="13">
    <location>
        <begin position="1392"/>
        <end position="1402"/>
    </location>
</feature>
<evidence type="ECO:0000259" key="14">
    <source>
        <dbReference type="PROSITE" id="PS51444"/>
    </source>
</evidence>
<keyword evidence="4" id="KW-0158">Chromosome</keyword>
<name>A0A226EF02_FOLCA</name>
<feature type="compositionally biased region" description="Low complexity" evidence="13">
    <location>
        <begin position="1629"/>
        <end position="1639"/>
    </location>
</feature>
<evidence type="ECO:0000256" key="4">
    <source>
        <dbReference type="ARBA" id="ARBA00022454"/>
    </source>
</evidence>
<keyword evidence="8 12" id="KW-0175">Coiled coil</keyword>
<dbReference type="GO" id="GO:0035861">
    <property type="term" value="C:site of double-strand break"/>
    <property type="evidence" value="ECO:0007669"/>
    <property type="project" value="TreeGrafter"/>
</dbReference>
<comment type="subcellular location">
    <subcellularLocation>
        <location evidence="2">Chromosome</location>
    </subcellularLocation>
    <subcellularLocation>
        <location evidence="1">Nucleus</location>
    </subcellularLocation>
</comment>
<dbReference type="InterPro" id="IPR042201">
    <property type="entry name" value="FH2_Formin_sf"/>
</dbReference>
<accession>A0A226EF02</accession>
<keyword evidence="5" id="KW-0547">Nucleotide-binding</keyword>
<evidence type="ECO:0000313" key="16">
    <source>
        <dbReference type="Proteomes" id="UP000198287"/>
    </source>
</evidence>
<dbReference type="InterPro" id="IPR015425">
    <property type="entry name" value="FH2_Formin"/>
</dbReference>
<dbReference type="PANTHER" id="PTHR19306">
    <property type="entry name" value="STRUCTURAL MAINTENANCE OF CHROMOSOMES 5,6 SMC5, SMC6"/>
    <property type="match status" value="1"/>
</dbReference>
<evidence type="ECO:0000256" key="11">
    <source>
        <dbReference type="ARBA" id="ARBA00023242"/>
    </source>
</evidence>
<gene>
    <name evidence="15" type="ORF">Fcan01_09731</name>
</gene>
<dbReference type="GO" id="GO:0005634">
    <property type="term" value="C:nucleus"/>
    <property type="evidence" value="ECO:0007669"/>
    <property type="project" value="UniProtKB-SubCell"/>
</dbReference>
<feature type="region of interest" description="Disordered" evidence="13">
    <location>
        <begin position="1614"/>
        <end position="1643"/>
    </location>
</feature>
<dbReference type="GO" id="GO:0030915">
    <property type="term" value="C:Smc5-Smc6 complex"/>
    <property type="evidence" value="ECO:0007669"/>
    <property type="project" value="TreeGrafter"/>
</dbReference>
<dbReference type="GO" id="GO:0005524">
    <property type="term" value="F:ATP binding"/>
    <property type="evidence" value="ECO:0007669"/>
    <property type="project" value="UniProtKB-KW"/>
</dbReference>
<feature type="region of interest" description="Disordered" evidence="13">
    <location>
        <begin position="2556"/>
        <end position="2665"/>
    </location>
</feature>
<feature type="compositionally biased region" description="Basic and acidic residues" evidence="13">
    <location>
        <begin position="7"/>
        <end position="16"/>
    </location>
</feature>
<feature type="compositionally biased region" description="Low complexity" evidence="13">
    <location>
        <begin position="1893"/>
        <end position="1902"/>
    </location>
</feature>
<evidence type="ECO:0000256" key="10">
    <source>
        <dbReference type="ARBA" id="ARBA00023204"/>
    </source>
</evidence>
<feature type="compositionally biased region" description="Pro residues" evidence="13">
    <location>
        <begin position="2562"/>
        <end position="2647"/>
    </location>
</feature>
<keyword evidence="16" id="KW-1185">Reference proteome</keyword>
<sequence>MPSAVRSESRAGRENGETSSTKKLKRDHHSRVKEEMETPPVTPSQVSSDQLEKTQELDVTMMDTEQWVDTGEDLLLETANGHSADYDAPLMSPIFDDNNNNGNKKSKRRRRASNLSTDSSAEQNNGLNSSMTNGNLSSSADLDSGKRAGNGRKRKQTMTPPLTFEDTDEDDTLNDDDDFLAPPTPPSKKKRRGGHGSEVGSTKPKPASRLRTRTRRRVSEEEGATTSCSGILKSIKMYNFMCHKGFFQEWHPNLNFITGENGSGKSALLTGLLIGLGAKATLTSRTRSTTSLIQKGKDSARTEITLLNNGALPYEKYGDEVMIERTLSKNGSSTYRLKTHGTFHKLKRHELDFILLSLNIQLDNPVAILNQEVAKNFLRTKDPKDKYKLFYQGTLLSKLFELMSDSKNAIEVSRKNLMCQKNMLYDLRTEIRELEAKLKEVANLSNIRMKNKELGIEYLWAVVKDEEKQKEKFHKDVEGHEEAIRKLVSNLDAAKEKKRTLLQEMDPGQDGTAEIKKKIKEKEAALEISRRELTDAQKVIQKCNAGLKLNRDTVRKRQRMLKDVSDMLEKIKSNTEADKERAIREYEENKTKLLAEKLKVNEELLSLKRDCEQFYNGVSSAGDHVNNMMDELRNYNNSYESKKRQLDALQSKGSNKYAIFGRNMEILMGKINSNIRKFSKPPRGPIGAHLTVKDPKFTGLAEHVLKSKNFLVTFMVNNSDDLLLLKKLIQESYNGARNDYGRPSISNAMPAIKVNTFSDRMYDLGRRASTSARSSEAPNLLDLLEVDENDCVIVNGLIDYVDAESTLMFENNQKAATTMKDPSKFAKNTKHGYTLEGYRFLPYPNYAAHFQNAQVARAQYLKSSAKAQIDDLKVALLELKEKINVLKPLLDNKRKEEAELKRRHGLMIAQQENKRQVLSRTERSLKENETKKYKEPDLASHEEEVHELRGQIEQVEQENQEHEQLIEATNRKLEALQNQKEELQFSMNKLQKHIDNSVTERQKKQEEIHSIERFVDRLDGKIADLRRAKEPTMENFEKSKSEYERKLQQAQEAGPQVQCKRSAMDVKREVEALRIRITAMEKHIGDAEKIKNDHHKKKTEFRVKTKEFQPIWRCFTMLKDLINSQVTFLFRKRMGITNGLTFMYEGLVHQRGYKGQMKIDHDTKELHYYICPDQSSSNRTNEAIGENDKQTKKSLIEYSLGLSGGERSFSTICFIISLWQVMECPFYMLDEFDVFMDAFNRKTSQQALITHAKNQPTRQFFLFSPLDLVEIPSQDEATVIRLQPARPDKKTSMSPDNESENVDPAPRSSPITNRKGPGPRPRRTSFTAMIETSSHSTAPPTKMFRRLFKSNPSSSTSLNSSSSSSTSLSPGHESDIFAVNDGVVTPSTAETDLLNNETNNNLPEEEGGKPYFLQDPTAKRNKKKARKMDKLLTISSETERYFSSEESLDPNSLHERAPMEGDDPDMVIIDTTEKAAAAAQCADREKVVDSLSPISTFPCLPENVIGKHQQYDFHPSDRHVVETPPITTSSSAAKGETGTKCNLVELTPLNYAHNKTLIEDEDDELGESELCSCSSGESGSINLKVYRLRDEDCKNSTFEDSVFLPDNSLNLGHVASPPELLSSATSRGSSTPPTSQDSSSETRPKFRHKLEICQLPSFALSTSSISDRPSSRNTTPEVKDEFNDWQFWRNEFLDIQTTDVNGNILNCDKPHQKNNKCVDKNQVVQSQSITSSSRQSGRHDGHYYYLIPCVECVKAREILTTVANHSDGTGGKAWVKKRNPSIITVQENHPSFCGHRRTLARTTREHVFNTFLTNNSENNSETELVSLFPRLIMGNQAGKEGKDKGKGKDKPSIKGKSDKEKKTQQSVITTTTTGTGPTPGKSLKNRPAPAPPVGKAGVPEGKTPSGVVPEVHLSIVNDDDDCCEDEKNHRNFGDDEFDQDLSEADSSLTVADTYRTAATDGITGTESYHTALGLGVWNYDDDDDTLRNQSDQLSIDSFELTMPTAESNGNLVFDEEDDASRAFGALPEIIPQRPQRGMTTSFTLTRKRKVELSSISSPEDELPPTSGFGGRKDSTVSEQCLTDNDNKTLKMRELSRRYVNSYLYKLNQQYHDTGEGNGLHDNFEEERIRINIQRAKVQPKVQNQVVTELEDDHFDHEDGQFKQTMQNTLMYLGMILVVTLLFLRSLEIIYQFVCMWRTRRFVERGTNTDLDLNYHPVISYVEVDCGESESESRENSLVHKVHEGGSGNEHELVGVGINCVPPRRYASVSDVPPPESNVLRKVASLTLAEQQHLQKNASRPKYIPEKLDFKSYEKFEGIMLINWFMSSSPSSHEGNKDTTSSASSDLRLLANNFCTMLLAAGVVKQIEDSSTSLDPIFRTDLMYVWAHSEAVSGGQIPGKLPPVQWPPSNNSASVGTTPPSKAGAKYTEAGGDGTEGGDSTTNYVGGGANRTLSPEHLPKPGIVPETVSHFESEIDLTRDDQDSKEFQSALSGLKREHKEVLEKKENAHEINLFSVRGETAQLLEKYAKRIEELEQEVDKLKTLQDIQNLNQQLDQDFKPTSAPAPPPPPPPPPPPASCGPPPPPPPPLPPASCGPPPPPLPPSSGGQPPPYVPPPPPPPGPPPPMSGSFGGPPPPPLPGGPPPPPLPGGGSSSTGPCPLPPPPMVVKQEVRKKPITPSVPMKPLYWKRIQIKEATPFPITVVPTPEISRIYGGNIADVLDTAKPSKVWEKLDEVPVPSWDDFHKLFSRQVVEKKITKKVEVKPAKLQSIKILDSKRSQNVGILIKSLNLDIEHVKQAIFEFDLSVINSEVLEKILEIRATPDESEALKGSVESCPDVPLDKPDQFLFDLLSIPNYETRIKSLTFQCSYFESLSAVEGKLSNLALVCEQLTASKDLQKLLALILTYGNYMNGGNWERGQADGFKLEILPKLKETKANENNFTFLHFIVMKYIEVEGVLSRENPEDAKLPVPEPSDIEKASCSNFDEIEREIKSLTTELELCERRMQTVIDTSTPEHLEPFKAKMTSFVEQAKHKSKEVEETFHDTKLKFTNTMIFFDFIPTKKDGPVQEFFSTWTPFCNDFKTIWRNEQQRLLKEKLKEAEKIVKQKRSLLSNIIVKKPRASMGLKEKLLKKKKESCKD</sequence>
<dbReference type="OrthoDB" id="10072614at2759"/>
<dbReference type="GO" id="GO:0000724">
    <property type="term" value="P:double-strand break repair via homologous recombination"/>
    <property type="evidence" value="ECO:0007669"/>
    <property type="project" value="TreeGrafter"/>
</dbReference>
<feature type="region of interest" description="Disordered" evidence="13">
    <location>
        <begin position="1347"/>
        <end position="1374"/>
    </location>
</feature>
<evidence type="ECO:0000313" key="15">
    <source>
        <dbReference type="EMBL" id="OXA55401.1"/>
    </source>
</evidence>
<feature type="compositionally biased region" description="Polar residues" evidence="13">
    <location>
        <begin position="117"/>
        <end position="141"/>
    </location>
</feature>
<dbReference type="Gene3D" id="1.20.58.2220">
    <property type="entry name" value="Formin, FH2 domain"/>
    <property type="match status" value="1"/>
</dbReference>
<feature type="domain" description="FH2" evidence="14">
    <location>
        <begin position="2671"/>
        <end position="3106"/>
    </location>
</feature>
<evidence type="ECO:0000256" key="2">
    <source>
        <dbReference type="ARBA" id="ARBA00004286"/>
    </source>
</evidence>
<keyword evidence="11" id="KW-0539">Nucleus</keyword>
<feature type="compositionally biased region" description="Basic residues" evidence="13">
    <location>
        <begin position="206"/>
        <end position="216"/>
    </location>
</feature>
<feature type="coiled-coil region" evidence="12">
    <location>
        <begin position="572"/>
        <end position="652"/>
    </location>
</feature>
<comment type="similarity">
    <text evidence="3">Belongs to the SMC family. SMC6 subfamily.</text>
</comment>
<feature type="region of interest" description="Disordered" evidence="13">
    <location>
        <begin position="1279"/>
        <end position="1324"/>
    </location>
</feature>
<feature type="region of interest" description="Disordered" evidence="13">
    <location>
        <begin position="2407"/>
        <end position="2438"/>
    </location>
</feature>
<feature type="compositionally biased region" description="Polar residues" evidence="13">
    <location>
        <begin position="2407"/>
        <end position="2419"/>
    </location>
</feature>
<dbReference type="EMBL" id="LNIX01000004">
    <property type="protein sequence ID" value="OXA55401.1"/>
    <property type="molecule type" value="Genomic_DNA"/>
</dbReference>
<dbReference type="PANTHER" id="PTHR19306:SF6">
    <property type="entry name" value="STRUCTURAL MAINTENANCE OF CHROMOSOMES PROTEIN 6"/>
    <property type="match status" value="1"/>
</dbReference>
<dbReference type="InterPro" id="IPR027417">
    <property type="entry name" value="P-loop_NTPase"/>
</dbReference>
<evidence type="ECO:0000256" key="3">
    <source>
        <dbReference type="ARBA" id="ARBA00006793"/>
    </source>
</evidence>